<accession>A0ABW5K0U1</accession>
<evidence type="ECO:0000313" key="3">
    <source>
        <dbReference type="EMBL" id="MFD2542038.1"/>
    </source>
</evidence>
<comment type="caution">
    <text evidence="3">The sequence shown here is derived from an EMBL/GenBank/DDBJ whole genome shotgun (WGS) entry which is preliminary data.</text>
</comment>
<evidence type="ECO:0000259" key="1">
    <source>
        <dbReference type="Pfam" id="PF00534"/>
    </source>
</evidence>
<keyword evidence="3" id="KW-0808">Transferase</keyword>
<reference evidence="4" key="1">
    <citation type="journal article" date="2019" name="Int. J. Syst. Evol. Microbiol.">
        <title>The Global Catalogue of Microorganisms (GCM) 10K type strain sequencing project: providing services to taxonomists for standard genome sequencing and annotation.</title>
        <authorList>
            <consortium name="The Broad Institute Genomics Platform"/>
            <consortium name="The Broad Institute Genome Sequencing Center for Infectious Disease"/>
            <person name="Wu L."/>
            <person name="Ma J."/>
        </authorList>
    </citation>
    <scope>NUCLEOTIDE SEQUENCE [LARGE SCALE GENOMIC DNA]</scope>
    <source>
        <strain evidence="4">KCTC 42808</strain>
    </source>
</reference>
<dbReference type="SUPFAM" id="SSF53756">
    <property type="entry name" value="UDP-Glycosyltransferase/glycogen phosphorylase"/>
    <property type="match status" value="1"/>
</dbReference>
<dbReference type="EC" id="2.4.-.-" evidence="3"/>
<dbReference type="RefSeq" id="WP_379902392.1">
    <property type="nucleotide sequence ID" value="NZ_JBHULM010000009.1"/>
</dbReference>
<name>A0ABW5K0U1_9FLAO</name>
<gene>
    <name evidence="3" type="ORF">ACFSSB_06860</name>
</gene>
<dbReference type="Proteomes" id="UP001597467">
    <property type="component" value="Unassembled WGS sequence"/>
</dbReference>
<keyword evidence="3" id="KW-0328">Glycosyltransferase</keyword>
<dbReference type="Pfam" id="PF13439">
    <property type="entry name" value="Glyco_transf_4"/>
    <property type="match status" value="1"/>
</dbReference>
<dbReference type="PANTHER" id="PTHR12526">
    <property type="entry name" value="GLYCOSYLTRANSFERASE"/>
    <property type="match status" value="1"/>
</dbReference>
<feature type="domain" description="Glycosyl transferase family 1" evidence="1">
    <location>
        <begin position="183"/>
        <end position="344"/>
    </location>
</feature>
<keyword evidence="4" id="KW-1185">Reference proteome</keyword>
<dbReference type="EMBL" id="JBHULM010000009">
    <property type="protein sequence ID" value="MFD2542038.1"/>
    <property type="molecule type" value="Genomic_DNA"/>
</dbReference>
<dbReference type="InterPro" id="IPR001296">
    <property type="entry name" value="Glyco_trans_1"/>
</dbReference>
<sequence>MAKKIKILFTISNFDTSGSGKSVYDMVKGLNRDVFEPEVCCQNNKGELFKEIEQLGVKIHVNAFKTAYKPLLGFPLRVWKISKFFKKNKFDIIHSWHWSSDFSEPLAAKLAGVKFVFTKKAMGWGNKAWVWRSKLSTKIVAVNEDMITQFYKNTSMMSKVVRIPLAVDINHFQPLKKSNEAPDGVVFNENDFIIVSVANLVPVKGIEILLEAVNKLKDKSIKVFIVGDYNNDYGLTLIKQYTDNKNFSFLGKHLDVRPYLAMADLFVIPTKDEGRKEGLPVAPMEAMASGRIVVGSNISGVKDVLKEFPQCIFSPSDITDLAEKIHQIKGMSMNERQKLANAMREYVKRELSVVSFVEKHEELYLKLKN</sequence>
<proteinExistence type="predicted"/>
<feature type="domain" description="Glycosyltransferase subfamily 4-like N-terminal" evidence="2">
    <location>
        <begin position="17"/>
        <end position="170"/>
    </location>
</feature>
<organism evidence="3 4">
    <name type="scientific">Lacinutrix gracilariae</name>
    <dbReference type="NCBI Taxonomy" id="1747198"/>
    <lineage>
        <taxon>Bacteria</taxon>
        <taxon>Pseudomonadati</taxon>
        <taxon>Bacteroidota</taxon>
        <taxon>Flavobacteriia</taxon>
        <taxon>Flavobacteriales</taxon>
        <taxon>Flavobacteriaceae</taxon>
        <taxon>Lacinutrix</taxon>
    </lineage>
</organism>
<evidence type="ECO:0000313" key="4">
    <source>
        <dbReference type="Proteomes" id="UP001597467"/>
    </source>
</evidence>
<dbReference type="PANTHER" id="PTHR12526:SF630">
    <property type="entry name" value="GLYCOSYLTRANSFERASE"/>
    <property type="match status" value="1"/>
</dbReference>
<evidence type="ECO:0000259" key="2">
    <source>
        <dbReference type="Pfam" id="PF13439"/>
    </source>
</evidence>
<dbReference type="Gene3D" id="3.40.50.2000">
    <property type="entry name" value="Glycogen Phosphorylase B"/>
    <property type="match status" value="2"/>
</dbReference>
<protein>
    <submittedName>
        <fullName evidence="3">Glycosyltransferase</fullName>
        <ecNumber evidence="3">2.4.-.-</ecNumber>
    </submittedName>
</protein>
<dbReference type="Pfam" id="PF00534">
    <property type="entry name" value="Glycos_transf_1"/>
    <property type="match status" value="1"/>
</dbReference>
<dbReference type="GO" id="GO:0016757">
    <property type="term" value="F:glycosyltransferase activity"/>
    <property type="evidence" value="ECO:0007669"/>
    <property type="project" value="UniProtKB-KW"/>
</dbReference>
<dbReference type="InterPro" id="IPR028098">
    <property type="entry name" value="Glyco_trans_4-like_N"/>
</dbReference>